<dbReference type="AlphaFoldDB" id="M7CPK3"/>
<dbReference type="PANTHER" id="PTHR32309">
    <property type="entry name" value="TYROSINE-PROTEIN KINASE"/>
    <property type="match status" value="1"/>
</dbReference>
<dbReference type="Proteomes" id="UP000011960">
    <property type="component" value="Unassembled WGS sequence"/>
</dbReference>
<keyword evidence="4" id="KW-0418">Kinase</keyword>
<keyword evidence="2" id="KW-0067">ATP-binding</keyword>
<dbReference type="EMBL" id="APAT01000015">
    <property type="protein sequence ID" value="EMP55591.1"/>
    <property type="molecule type" value="Genomic_DNA"/>
</dbReference>
<dbReference type="CDD" id="cd05387">
    <property type="entry name" value="BY-kinase"/>
    <property type="match status" value="1"/>
</dbReference>
<feature type="compositionally biased region" description="Basic and acidic residues" evidence="3">
    <location>
        <begin position="19"/>
        <end position="48"/>
    </location>
</feature>
<dbReference type="Gene3D" id="3.40.50.300">
    <property type="entry name" value="P-loop containing nucleotide triphosphate hydrolases"/>
    <property type="match status" value="1"/>
</dbReference>
<protein>
    <submittedName>
        <fullName evidence="4">Tyrosine-protein kinase wzc</fullName>
    </submittedName>
</protein>
<name>M7CPK3_9GAMM</name>
<gene>
    <name evidence="4" type="ORF">MSNKSG1_06958</name>
</gene>
<sequence>MTMDDNKLYNALLKSQEEQRQLALKRGEAKPEENFRKERPYAGSDSHKPNWVRIDTQPEEHPPTVYDASVSLGLIANPRPWTREQLRERKIIYPGMADKEVMDAYRELRIQLRNRAGEEGFALLFSSLGNQGGSLLTAFNLAAAFAMDSHTAALLVDCDPYHQELQPLVSTTLKAGVTDYVSDSACDVKDILYPSGVERLSVIPAGTQASSAVELFSSVRMRELMKELKGRYPDRCIIVNAPPFRTNTEARILERFCDQVVFSIPFGEVSGEEINESVDALDSGKFSGLVFQE</sequence>
<evidence type="ECO:0000256" key="3">
    <source>
        <dbReference type="SAM" id="MobiDB-lite"/>
    </source>
</evidence>
<dbReference type="PATRIC" id="fig|1288826.3.peg.1354"/>
<keyword evidence="5" id="KW-1185">Reference proteome</keyword>
<evidence type="ECO:0000313" key="4">
    <source>
        <dbReference type="EMBL" id="EMP55591.1"/>
    </source>
</evidence>
<keyword evidence="4" id="KW-0808">Transferase</keyword>
<dbReference type="PANTHER" id="PTHR32309:SF13">
    <property type="entry name" value="FERRIC ENTEROBACTIN TRANSPORT PROTEIN FEPE"/>
    <property type="match status" value="1"/>
</dbReference>
<dbReference type="SUPFAM" id="SSF52540">
    <property type="entry name" value="P-loop containing nucleoside triphosphate hydrolases"/>
    <property type="match status" value="1"/>
</dbReference>
<dbReference type="InterPro" id="IPR050445">
    <property type="entry name" value="Bact_polysacc_biosynth/exp"/>
</dbReference>
<keyword evidence="1" id="KW-0547">Nucleotide-binding</keyword>
<reference evidence="4 5" key="1">
    <citation type="journal article" date="2013" name="Genome Announc.">
        <title>Genome Sequence of Hydrothermal Arsenic-Respiring Bacterium Marinobacter santoriniensis NKSG1T.</title>
        <authorList>
            <person name="Handley K.M."/>
            <person name="Upton M."/>
            <person name="Beatson S.A."/>
            <person name="Hery M."/>
            <person name="Lloyd J.R."/>
        </authorList>
    </citation>
    <scope>NUCLEOTIDE SEQUENCE [LARGE SCALE GENOMIC DNA]</scope>
    <source>
        <strain evidence="4 5">NKSG1</strain>
    </source>
</reference>
<dbReference type="InterPro" id="IPR005702">
    <property type="entry name" value="Wzc-like_C"/>
</dbReference>
<dbReference type="GO" id="GO:0004713">
    <property type="term" value="F:protein tyrosine kinase activity"/>
    <property type="evidence" value="ECO:0007669"/>
    <property type="project" value="TreeGrafter"/>
</dbReference>
<proteinExistence type="predicted"/>
<accession>M7CPK3</accession>
<dbReference type="InterPro" id="IPR027417">
    <property type="entry name" value="P-loop_NTPase"/>
</dbReference>
<comment type="caution">
    <text evidence="4">The sequence shown here is derived from an EMBL/GenBank/DDBJ whole genome shotgun (WGS) entry which is preliminary data.</text>
</comment>
<evidence type="ECO:0000256" key="1">
    <source>
        <dbReference type="ARBA" id="ARBA00022741"/>
    </source>
</evidence>
<organism evidence="4 5">
    <name type="scientific">Marinobacter santoriniensis NKSG1</name>
    <dbReference type="NCBI Taxonomy" id="1288826"/>
    <lineage>
        <taxon>Bacteria</taxon>
        <taxon>Pseudomonadati</taxon>
        <taxon>Pseudomonadota</taxon>
        <taxon>Gammaproteobacteria</taxon>
        <taxon>Pseudomonadales</taxon>
        <taxon>Marinobacteraceae</taxon>
        <taxon>Marinobacter</taxon>
    </lineage>
</organism>
<evidence type="ECO:0000313" key="5">
    <source>
        <dbReference type="Proteomes" id="UP000011960"/>
    </source>
</evidence>
<dbReference type="STRING" id="1288826.MSNKSG1_06958"/>
<feature type="region of interest" description="Disordered" evidence="3">
    <location>
        <begin position="19"/>
        <end position="51"/>
    </location>
</feature>
<dbReference type="GO" id="GO:0005886">
    <property type="term" value="C:plasma membrane"/>
    <property type="evidence" value="ECO:0007669"/>
    <property type="project" value="TreeGrafter"/>
</dbReference>
<dbReference type="RefSeq" id="WP_008938538.1">
    <property type="nucleotide sequence ID" value="NZ_APAT01000015.1"/>
</dbReference>
<evidence type="ECO:0000256" key="2">
    <source>
        <dbReference type="ARBA" id="ARBA00022840"/>
    </source>
</evidence>
<dbReference type="eggNOG" id="COG0489">
    <property type="taxonomic scope" value="Bacteria"/>
</dbReference>